<feature type="compositionally biased region" description="Low complexity" evidence="1">
    <location>
        <begin position="302"/>
        <end position="321"/>
    </location>
</feature>
<dbReference type="Proteomes" id="UP000308133">
    <property type="component" value="Unassembled WGS sequence"/>
</dbReference>
<keyword evidence="2" id="KW-0732">Signal</keyword>
<evidence type="ECO:0000256" key="2">
    <source>
        <dbReference type="SAM" id="SignalP"/>
    </source>
</evidence>
<dbReference type="AlphaFoldDB" id="A0A4U7B3R3"/>
<protein>
    <submittedName>
        <fullName evidence="3">Uncharacterized protein</fullName>
    </submittedName>
</protein>
<feature type="chain" id="PRO_5020494614" evidence="2">
    <location>
        <begin position="20"/>
        <end position="321"/>
    </location>
</feature>
<feature type="region of interest" description="Disordered" evidence="1">
    <location>
        <begin position="299"/>
        <end position="321"/>
    </location>
</feature>
<feature type="region of interest" description="Disordered" evidence="1">
    <location>
        <begin position="141"/>
        <end position="161"/>
    </location>
</feature>
<feature type="signal peptide" evidence="2">
    <location>
        <begin position="1"/>
        <end position="19"/>
    </location>
</feature>
<gene>
    <name evidence="3" type="ORF">C1H76_3969</name>
</gene>
<evidence type="ECO:0000256" key="1">
    <source>
        <dbReference type="SAM" id="MobiDB-lite"/>
    </source>
</evidence>
<organism evidence="3 4">
    <name type="scientific">Elsinoe australis</name>
    <dbReference type="NCBI Taxonomy" id="40998"/>
    <lineage>
        <taxon>Eukaryota</taxon>
        <taxon>Fungi</taxon>
        <taxon>Dikarya</taxon>
        <taxon>Ascomycota</taxon>
        <taxon>Pezizomycotina</taxon>
        <taxon>Dothideomycetes</taxon>
        <taxon>Dothideomycetidae</taxon>
        <taxon>Myriangiales</taxon>
        <taxon>Elsinoaceae</taxon>
        <taxon>Elsinoe</taxon>
    </lineage>
</organism>
<accession>A0A4U7B3R3</accession>
<evidence type="ECO:0000313" key="4">
    <source>
        <dbReference type="Proteomes" id="UP000308133"/>
    </source>
</evidence>
<reference evidence="3 4" key="1">
    <citation type="submission" date="2018-02" db="EMBL/GenBank/DDBJ databases">
        <title>Draft genome sequences of Elsinoe sp., causing black scab on jojoba.</title>
        <authorList>
            <person name="Stodart B."/>
            <person name="Jeffress S."/>
            <person name="Ash G."/>
            <person name="Arun Chinnappa K."/>
        </authorList>
    </citation>
    <scope>NUCLEOTIDE SEQUENCE [LARGE SCALE GENOMIC DNA]</scope>
    <source>
        <strain evidence="3 4">Hillstone_2</strain>
    </source>
</reference>
<sequence length="321" mass="32015">MALNLLTLGLLAAAGVAEAAPSLSQFPKNAAAGSICSAAPYKQWLPLSQLPAAQQFCNKKFPIKGCTATVTSVETKTAGATTQTETATINQASEVTQTVASATTYGTTTVGPAPVIKTISATTTETQVICYNQTSAPGGFGTTGAPTTTPAAATTTTPAAGAQKRFAGPLADSSDDANLDASLAKRALSPKAKKSLSSRLNAAAALATGKAKAKATAKTICDCIRANPSCSTAVQKTQTTVKSTAYASVTVTATPVNTRNVTVSGTLTVFKTVTTGNAVTINSFVNSTVTSYITGCGAQGGASTTADLSTTSATTTTTTSA</sequence>
<evidence type="ECO:0000313" key="3">
    <source>
        <dbReference type="EMBL" id="TKX23770.1"/>
    </source>
</evidence>
<proteinExistence type="predicted"/>
<name>A0A4U7B3R3_9PEZI</name>
<feature type="compositionally biased region" description="Low complexity" evidence="1">
    <location>
        <begin position="143"/>
        <end position="161"/>
    </location>
</feature>
<comment type="caution">
    <text evidence="3">The sequence shown here is derived from an EMBL/GenBank/DDBJ whole genome shotgun (WGS) entry which is preliminary data.</text>
</comment>
<dbReference type="EMBL" id="PTQR01000051">
    <property type="protein sequence ID" value="TKX23770.1"/>
    <property type="molecule type" value="Genomic_DNA"/>
</dbReference>